<reference evidence="2" key="1">
    <citation type="submission" date="2022-07" db="EMBL/GenBank/DDBJ databases">
        <title>Phylogenomic reconstructions and comparative analyses of Kickxellomycotina fungi.</title>
        <authorList>
            <person name="Reynolds N.K."/>
            <person name="Stajich J.E."/>
            <person name="Barry K."/>
            <person name="Grigoriev I.V."/>
            <person name="Crous P."/>
            <person name="Smith M.E."/>
        </authorList>
    </citation>
    <scope>NUCLEOTIDE SEQUENCE</scope>
    <source>
        <strain evidence="2">RSA 1196</strain>
    </source>
</reference>
<feature type="region of interest" description="Disordered" evidence="1">
    <location>
        <begin position="1"/>
        <end position="70"/>
    </location>
</feature>
<gene>
    <name evidence="2" type="ORF">IWQ62_002421</name>
</gene>
<keyword evidence="3" id="KW-1185">Reference proteome</keyword>
<evidence type="ECO:0000313" key="3">
    <source>
        <dbReference type="Proteomes" id="UP001150925"/>
    </source>
</evidence>
<organism evidence="2 3">
    <name type="scientific">Dispira parvispora</name>
    <dbReference type="NCBI Taxonomy" id="1520584"/>
    <lineage>
        <taxon>Eukaryota</taxon>
        <taxon>Fungi</taxon>
        <taxon>Fungi incertae sedis</taxon>
        <taxon>Zoopagomycota</taxon>
        <taxon>Kickxellomycotina</taxon>
        <taxon>Dimargaritomycetes</taxon>
        <taxon>Dimargaritales</taxon>
        <taxon>Dimargaritaceae</taxon>
        <taxon>Dispira</taxon>
    </lineage>
</organism>
<name>A0A9W8ASU2_9FUNG</name>
<dbReference type="EMBL" id="JANBPY010000509">
    <property type="protein sequence ID" value="KAJ1966459.1"/>
    <property type="molecule type" value="Genomic_DNA"/>
</dbReference>
<evidence type="ECO:0000313" key="2">
    <source>
        <dbReference type="EMBL" id="KAJ1966459.1"/>
    </source>
</evidence>
<feature type="non-terminal residue" evidence="2">
    <location>
        <position position="1"/>
    </location>
</feature>
<comment type="caution">
    <text evidence="2">The sequence shown here is derived from an EMBL/GenBank/DDBJ whole genome shotgun (WGS) entry which is preliminary data.</text>
</comment>
<dbReference type="OrthoDB" id="5676316at2759"/>
<feature type="compositionally biased region" description="Basic and acidic residues" evidence="1">
    <location>
        <begin position="9"/>
        <end position="58"/>
    </location>
</feature>
<protein>
    <submittedName>
        <fullName evidence="2">Uncharacterized protein</fullName>
    </submittedName>
</protein>
<dbReference type="Proteomes" id="UP001150925">
    <property type="component" value="Unassembled WGS sequence"/>
</dbReference>
<evidence type="ECO:0000256" key="1">
    <source>
        <dbReference type="SAM" id="MobiDB-lite"/>
    </source>
</evidence>
<proteinExistence type="predicted"/>
<dbReference type="AlphaFoldDB" id="A0A9W8ASU2"/>
<sequence>SETSSDSDSGGKDSDKDGTTAREAESNQSEPKKKSHSDDTTDKDEDKKKDKDRDKDEPEQMDDVSAVDTKGLTKEEIEKASLVAETYNLDAYESVYAVNQTKTPNILQSGYRSLVNILTGDNRVGQALLAHLCKKAEEWSQRNRTYISLNQLKVTQDSVNAPVEPIQDTTENTIAFFVRESIEDVIENDAIEKYAFQAQVSFKQAVGLAMVVAANAVVMQFYEPGKTRKSLEELVPDLYKASLERRALLPLLAPALMWAVRKGGMYIGKKAGKKIFKKGVQYGGKAMSKKAAGPAAKVAAGGGAAATAGVGASAVGGSAAVGAGAVATTGGVMGVLSHPVFLTAFPITVVPLVSIASNKLFNDVMKQSGENHWADLGLELFMLNKLYCKSTKEKNGRVFEFYAGRKKTSEE</sequence>
<accession>A0A9W8ASU2</accession>